<feature type="domain" description="Ndc10" evidence="1">
    <location>
        <begin position="206"/>
        <end position="503"/>
    </location>
</feature>
<dbReference type="AlphaFoldDB" id="A0A177TU79"/>
<reference evidence="2" key="2">
    <citation type="journal article" date="2019" name="IMA Fungus">
        <title>Genome sequencing and comparison of five Tilletia species to identify candidate genes for the detection of regulated species infecting wheat.</title>
        <authorList>
            <person name="Nguyen H.D.T."/>
            <person name="Sultana T."/>
            <person name="Kesanakurti P."/>
            <person name="Hambleton S."/>
        </authorList>
    </citation>
    <scope>NUCLEOTIDE SEQUENCE</scope>
    <source>
        <strain evidence="2">DAOMC 236416</strain>
    </source>
</reference>
<accession>A0A177TU79</accession>
<dbReference type="InterPro" id="IPR031872">
    <property type="entry name" value="NDC10_II"/>
</dbReference>
<sequence length="608" mass="67858">MPPPTPSTRSAPGAQGDPSFSQAHLSAERLEAVQVRRRRAQQLLEGKPKTRATYEAALRDYEWFCKERKLPMEAFPITADKVTLFMDQELERPHKSSDGKSTIPGTKLGRSAISNIISGLEHFRLEMADLWPAGNETRLSLRSNASIKVIEDTVKKGTAGRTETAQALKAIGGTSTGLTRDEIADCATWAFEEGVTRNRTAQLIRDRAMFLGAASLAFRGDSIRTLEWSDMFVREEVLPGRGEQQRLKLLAVRSDNSKVNAEGRVDEFGMARARDVRRCAVSALAFHSLFVFQLLDKVVPDFAPKFGDDKYGQWGRRDWWGLKMFPAEGDHEAMSYSTHRRRFRKMFDANGIMSDKVTHALRPAAAQIARTNGASADEMKAQGGWRTEGSYRACYDRTIPLGAVVALAGFDGRSLESYFVSRSQVDPPQELQKRLFPWVEQELASLQTRYTSNSMTADFALRDFLHTLIWFRTIILQDAAFLINETSAAWLWANEPIFSDPAFTAFAASIMAESANLDNIAEKQLGEMPEKLAGGVKAMMKEQVAESARQHNELLEVIHRQSEAISQLQGMMRVFMPSTTQTTLSSSTSTLSIQQTQSGAICEYHTTT</sequence>
<dbReference type="Pfam" id="PF16787">
    <property type="entry name" value="NDC10_II"/>
    <property type="match status" value="1"/>
</dbReference>
<dbReference type="Gene3D" id="1.10.443.20">
    <property type="entry name" value="Centromere DNA-binding protein complex CBF3 subunit, domain 2"/>
    <property type="match status" value="1"/>
</dbReference>
<protein>
    <recommendedName>
        <fullName evidence="1">Ndc10 domain-containing protein</fullName>
    </recommendedName>
</protein>
<comment type="caution">
    <text evidence="2">The sequence shown here is derived from an EMBL/GenBank/DDBJ whole genome shotgun (WGS) entry which is preliminary data.</text>
</comment>
<dbReference type="GO" id="GO:0003677">
    <property type="term" value="F:DNA binding"/>
    <property type="evidence" value="ECO:0007669"/>
    <property type="project" value="InterPro"/>
</dbReference>
<dbReference type="InterPro" id="IPR038279">
    <property type="entry name" value="Ndc10_dom2_sf"/>
</dbReference>
<evidence type="ECO:0000259" key="1">
    <source>
        <dbReference type="Pfam" id="PF16787"/>
    </source>
</evidence>
<keyword evidence="3" id="KW-1185">Reference proteome</keyword>
<reference evidence="2" key="1">
    <citation type="submission" date="2016-04" db="EMBL/GenBank/DDBJ databases">
        <authorList>
            <person name="Nguyen H.D."/>
            <person name="Samba Siva P."/>
            <person name="Cullis J."/>
            <person name="Levesque C.A."/>
            <person name="Hambleton S."/>
        </authorList>
    </citation>
    <scope>NUCLEOTIDE SEQUENCE</scope>
    <source>
        <strain evidence="2">DAOMC 236416</strain>
    </source>
</reference>
<proteinExistence type="predicted"/>
<evidence type="ECO:0000313" key="3">
    <source>
        <dbReference type="Proteomes" id="UP000077521"/>
    </source>
</evidence>
<dbReference type="EMBL" id="LWDF02001394">
    <property type="protein sequence ID" value="KAE8238895.1"/>
    <property type="molecule type" value="Genomic_DNA"/>
</dbReference>
<gene>
    <name evidence="2" type="ORF">A4X13_0g8335</name>
</gene>
<dbReference type="SUPFAM" id="SSF56349">
    <property type="entry name" value="DNA breaking-rejoining enzymes"/>
    <property type="match status" value="1"/>
</dbReference>
<name>A0A177TU79_9BASI</name>
<dbReference type="InterPro" id="IPR011010">
    <property type="entry name" value="DNA_brk_join_enz"/>
</dbReference>
<dbReference type="Proteomes" id="UP000077521">
    <property type="component" value="Unassembled WGS sequence"/>
</dbReference>
<organism evidence="2 3">
    <name type="scientific">Tilletia indica</name>
    <dbReference type="NCBI Taxonomy" id="43049"/>
    <lineage>
        <taxon>Eukaryota</taxon>
        <taxon>Fungi</taxon>
        <taxon>Dikarya</taxon>
        <taxon>Basidiomycota</taxon>
        <taxon>Ustilaginomycotina</taxon>
        <taxon>Exobasidiomycetes</taxon>
        <taxon>Tilletiales</taxon>
        <taxon>Tilletiaceae</taxon>
        <taxon>Tilletia</taxon>
    </lineage>
</organism>
<evidence type="ECO:0000313" key="2">
    <source>
        <dbReference type="EMBL" id="KAE8238895.1"/>
    </source>
</evidence>